<gene>
    <name evidence="1" type="ORF">DPMN_095463</name>
</gene>
<dbReference type="EMBL" id="JAIWYP010000003">
    <property type="protein sequence ID" value="KAH3852942.1"/>
    <property type="molecule type" value="Genomic_DNA"/>
</dbReference>
<evidence type="ECO:0000313" key="1">
    <source>
        <dbReference type="EMBL" id="KAH3852942.1"/>
    </source>
</evidence>
<dbReference type="Gene3D" id="2.120.10.30">
    <property type="entry name" value="TolB, C-terminal domain"/>
    <property type="match status" value="1"/>
</dbReference>
<comment type="caution">
    <text evidence="1">The sequence shown here is derived from an EMBL/GenBank/DDBJ whole genome shotgun (WGS) entry which is preliminary data.</text>
</comment>
<keyword evidence="2" id="KW-1185">Reference proteome</keyword>
<organism evidence="1 2">
    <name type="scientific">Dreissena polymorpha</name>
    <name type="common">Zebra mussel</name>
    <name type="synonym">Mytilus polymorpha</name>
    <dbReference type="NCBI Taxonomy" id="45954"/>
    <lineage>
        <taxon>Eukaryota</taxon>
        <taxon>Metazoa</taxon>
        <taxon>Spiralia</taxon>
        <taxon>Lophotrochozoa</taxon>
        <taxon>Mollusca</taxon>
        <taxon>Bivalvia</taxon>
        <taxon>Autobranchia</taxon>
        <taxon>Heteroconchia</taxon>
        <taxon>Euheterodonta</taxon>
        <taxon>Imparidentia</taxon>
        <taxon>Neoheterodontei</taxon>
        <taxon>Myida</taxon>
        <taxon>Dreissenoidea</taxon>
        <taxon>Dreissenidae</taxon>
        <taxon>Dreissena</taxon>
    </lineage>
</organism>
<dbReference type="InterPro" id="IPR011042">
    <property type="entry name" value="6-blade_b-propeller_TolB-like"/>
</dbReference>
<dbReference type="AlphaFoldDB" id="A0A9D4L9E1"/>
<accession>A0A9D4L9E1</accession>
<evidence type="ECO:0000313" key="2">
    <source>
        <dbReference type="Proteomes" id="UP000828390"/>
    </source>
</evidence>
<dbReference type="SUPFAM" id="SSF75011">
    <property type="entry name" value="3-carboxy-cis,cis-mucoante lactonizing enzyme"/>
    <property type="match status" value="1"/>
</dbReference>
<reference evidence="1" key="1">
    <citation type="journal article" date="2019" name="bioRxiv">
        <title>The Genome of the Zebra Mussel, Dreissena polymorpha: A Resource for Invasive Species Research.</title>
        <authorList>
            <person name="McCartney M.A."/>
            <person name="Auch B."/>
            <person name="Kono T."/>
            <person name="Mallez S."/>
            <person name="Zhang Y."/>
            <person name="Obille A."/>
            <person name="Becker A."/>
            <person name="Abrahante J.E."/>
            <person name="Garbe J."/>
            <person name="Badalamenti J.P."/>
            <person name="Herman A."/>
            <person name="Mangelson H."/>
            <person name="Liachko I."/>
            <person name="Sullivan S."/>
            <person name="Sone E.D."/>
            <person name="Koren S."/>
            <person name="Silverstein K.A.T."/>
            <person name="Beckman K.B."/>
            <person name="Gohl D.M."/>
        </authorList>
    </citation>
    <scope>NUCLEOTIDE SEQUENCE</scope>
    <source>
        <strain evidence="1">Duluth1</strain>
        <tissue evidence="1">Whole animal</tissue>
    </source>
</reference>
<protein>
    <submittedName>
        <fullName evidence="1">Uncharacterized protein</fullName>
    </submittedName>
</protein>
<proteinExistence type="predicted"/>
<dbReference type="Proteomes" id="UP000828390">
    <property type="component" value="Unassembled WGS sequence"/>
</dbReference>
<reference evidence="1" key="2">
    <citation type="submission" date="2020-11" db="EMBL/GenBank/DDBJ databases">
        <authorList>
            <person name="McCartney M.A."/>
            <person name="Auch B."/>
            <person name="Kono T."/>
            <person name="Mallez S."/>
            <person name="Becker A."/>
            <person name="Gohl D.M."/>
            <person name="Silverstein K.A.T."/>
            <person name="Koren S."/>
            <person name="Bechman K.B."/>
            <person name="Herman A."/>
            <person name="Abrahante J.E."/>
            <person name="Garbe J."/>
        </authorList>
    </citation>
    <scope>NUCLEOTIDE SEQUENCE</scope>
    <source>
        <strain evidence="1">Duluth1</strain>
        <tissue evidence="1">Whole animal</tissue>
    </source>
</reference>
<name>A0A9D4L9E1_DREPO</name>
<sequence length="73" mass="7924">MGVHVTPAGQVLVCGYNSNTILQIDSQGSRKLATLATERDGLQNPRSVCYNSNTDSMIVGKEVNNKILVYKVI</sequence>